<dbReference type="AlphaFoldDB" id="A0A0R3WYS7"/>
<gene>
    <name evidence="1" type="ORF">TTAC_LOCUS5902</name>
</gene>
<reference evidence="3" key="1">
    <citation type="submission" date="2017-02" db="UniProtKB">
        <authorList>
            <consortium name="WormBaseParasite"/>
        </authorList>
    </citation>
    <scope>IDENTIFICATION</scope>
</reference>
<evidence type="ECO:0000313" key="2">
    <source>
        <dbReference type="Proteomes" id="UP000274429"/>
    </source>
</evidence>
<dbReference type="STRING" id="6205.A0A0R3WYS7"/>
<sequence length="121" mass="13769">MMLSKVASVRNRPFTKPLYKSVVKVRYNKLWYTSVENVVAAIEAQFNQSNSPYQPCLVELKPVQRAPKIIPSHDSIYMAVSFNRRPPSPHAVVEIHGELSLCKCCISDLPFNFRVSGFSRI</sequence>
<dbReference type="EMBL" id="UYWX01009621">
    <property type="protein sequence ID" value="VDM27926.1"/>
    <property type="molecule type" value="Genomic_DNA"/>
</dbReference>
<accession>A0A0R3WYS7</accession>
<name>A0A0R3WYS7_HYDTA</name>
<organism evidence="3">
    <name type="scientific">Hydatigena taeniaeformis</name>
    <name type="common">Feline tapeworm</name>
    <name type="synonym">Taenia taeniaeformis</name>
    <dbReference type="NCBI Taxonomy" id="6205"/>
    <lineage>
        <taxon>Eukaryota</taxon>
        <taxon>Metazoa</taxon>
        <taxon>Spiralia</taxon>
        <taxon>Lophotrochozoa</taxon>
        <taxon>Platyhelminthes</taxon>
        <taxon>Cestoda</taxon>
        <taxon>Eucestoda</taxon>
        <taxon>Cyclophyllidea</taxon>
        <taxon>Taeniidae</taxon>
        <taxon>Hydatigera</taxon>
    </lineage>
</organism>
<protein>
    <submittedName>
        <fullName evidence="3">Ribosomal_L18A domain-containing protein</fullName>
    </submittedName>
</protein>
<evidence type="ECO:0000313" key="1">
    <source>
        <dbReference type="EMBL" id="VDM27926.1"/>
    </source>
</evidence>
<evidence type="ECO:0000313" key="3">
    <source>
        <dbReference type="WBParaSite" id="TTAC_0000591701-mRNA-1"/>
    </source>
</evidence>
<dbReference type="Proteomes" id="UP000274429">
    <property type="component" value="Unassembled WGS sequence"/>
</dbReference>
<reference evidence="1 2" key="2">
    <citation type="submission" date="2018-11" db="EMBL/GenBank/DDBJ databases">
        <authorList>
            <consortium name="Pathogen Informatics"/>
        </authorList>
    </citation>
    <scope>NUCLEOTIDE SEQUENCE [LARGE SCALE GENOMIC DNA]</scope>
</reference>
<proteinExistence type="predicted"/>
<dbReference type="WBParaSite" id="TTAC_0000591701-mRNA-1">
    <property type="protein sequence ID" value="TTAC_0000591701-mRNA-1"/>
    <property type="gene ID" value="TTAC_0000591701"/>
</dbReference>
<keyword evidence="2" id="KW-1185">Reference proteome</keyword>